<feature type="compositionally biased region" description="Polar residues" evidence="1">
    <location>
        <begin position="75"/>
        <end position="84"/>
    </location>
</feature>
<accession>A0A9X1XTN6</accession>
<gene>
    <name evidence="2" type="ORF">KP803_19080</name>
</gene>
<evidence type="ECO:0000313" key="3">
    <source>
        <dbReference type="Proteomes" id="UP001139559"/>
    </source>
</evidence>
<evidence type="ECO:0000256" key="1">
    <source>
        <dbReference type="SAM" id="MobiDB-lite"/>
    </source>
</evidence>
<evidence type="ECO:0000313" key="2">
    <source>
        <dbReference type="EMBL" id="MCK6265374.1"/>
    </source>
</evidence>
<comment type="caution">
    <text evidence="2">The sequence shown here is derived from an EMBL/GenBank/DDBJ whole genome shotgun (WGS) entry which is preliminary data.</text>
</comment>
<keyword evidence="3" id="KW-1185">Reference proteome</keyword>
<protein>
    <submittedName>
        <fullName evidence="2">Helix-turn-helix domain-containing protein</fullName>
    </submittedName>
</protein>
<proteinExistence type="predicted"/>
<name>A0A9X1XTN6_9VIBR</name>
<sequence>MLTIQDLCFTLQVSESSIKRMVNDKTLPPPTKGRKNKNTWLPLKLKQHSPILSELFAHLPNKGENQRKYQKNKPHQTTQPTFRSPLSGKHLPILTSATNGSPRACFSAELKRLSLTFEPLFNSFELPIGVMLGVGAKVVKQHQIKTMSDIIKPINQQLKILKIEPCIWRGCEEITSNGKHYHITIMFDSFPMASRTDAARKRKIRTILKQLPFKAWFGDNDKDRFERIRLIKSWNDYERFFEHTSYQAKVATKPTRDKQSSLSKRKIAFSGTRLKRALVEMK</sequence>
<dbReference type="EMBL" id="JAJHVV010000014">
    <property type="protein sequence ID" value="MCK6265374.1"/>
    <property type="molecule type" value="Genomic_DNA"/>
</dbReference>
<feature type="region of interest" description="Disordered" evidence="1">
    <location>
        <begin position="63"/>
        <end position="85"/>
    </location>
</feature>
<dbReference type="AlphaFoldDB" id="A0A9X1XTN6"/>
<dbReference type="RefSeq" id="WP_248010442.1">
    <property type="nucleotide sequence ID" value="NZ_JAJHVV010000014.1"/>
</dbReference>
<dbReference type="Proteomes" id="UP001139559">
    <property type="component" value="Unassembled WGS sequence"/>
</dbReference>
<reference evidence="2" key="1">
    <citation type="submission" date="2021-11" db="EMBL/GenBank/DDBJ databases">
        <title>Vibrio ZSDE26 sp. nov. and Vibrio ZSDZ34 sp. nov., isolated from coastal seawater in Qingdao.</title>
        <authorList>
            <person name="Zhang P."/>
        </authorList>
    </citation>
    <scope>NUCLEOTIDE SEQUENCE</scope>
    <source>
        <strain evidence="2">ZSDE26</strain>
    </source>
</reference>
<organism evidence="2 3">
    <name type="scientific">Vibrio amylolyticus</name>
    <dbReference type="NCBI Taxonomy" id="2847292"/>
    <lineage>
        <taxon>Bacteria</taxon>
        <taxon>Pseudomonadati</taxon>
        <taxon>Pseudomonadota</taxon>
        <taxon>Gammaproteobacteria</taxon>
        <taxon>Vibrionales</taxon>
        <taxon>Vibrionaceae</taxon>
        <taxon>Vibrio</taxon>
    </lineage>
</organism>